<dbReference type="InterPro" id="IPR036638">
    <property type="entry name" value="HLH_DNA-bd_sf"/>
</dbReference>
<dbReference type="GO" id="GO:0043937">
    <property type="term" value="P:regulation of sporulation"/>
    <property type="evidence" value="ECO:0007669"/>
    <property type="project" value="InterPro"/>
</dbReference>
<dbReference type="Proteomes" id="UP000297900">
    <property type="component" value="Unassembled WGS sequence"/>
</dbReference>
<accession>A0A4Y8LS59</accession>
<dbReference type="SUPFAM" id="SSF140500">
    <property type="entry name" value="BAS1536-like"/>
    <property type="match status" value="1"/>
</dbReference>
<dbReference type="Pfam" id="PF09388">
    <property type="entry name" value="SpoOE-like"/>
    <property type="match status" value="1"/>
</dbReference>
<dbReference type="GO" id="GO:0046983">
    <property type="term" value="F:protein dimerization activity"/>
    <property type="evidence" value="ECO:0007669"/>
    <property type="project" value="InterPro"/>
</dbReference>
<dbReference type="AlphaFoldDB" id="A0A4Y8LS59"/>
<evidence type="ECO:0000313" key="1">
    <source>
        <dbReference type="EMBL" id="TFE24240.1"/>
    </source>
</evidence>
<dbReference type="EMBL" id="SOMN01000027">
    <property type="protein sequence ID" value="TFE24240.1"/>
    <property type="molecule type" value="Genomic_DNA"/>
</dbReference>
<dbReference type="RefSeq" id="WP_135153306.1">
    <property type="nucleotide sequence ID" value="NZ_SOMN01000027.1"/>
</dbReference>
<dbReference type="InterPro" id="IPR037208">
    <property type="entry name" value="Spo0E-like_sf"/>
</dbReference>
<evidence type="ECO:0000313" key="2">
    <source>
        <dbReference type="Proteomes" id="UP000297900"/>
    </source>
</evidence>
<name>A0A4Y8LS59_9BACL</name>
<dbReference type="InterPro" id="IPR018540">
    <property type="entry name" value="Spo0E-like"/>
</dbReference>
<proteinExistence type="predicted"/>
<dbReference type="OrthoDB" id="2680679at2"/>
<protein>
    <submittedName>
        <fullName evidence="1">Aspartyl-phosphate phosphatase Spo0E family protein</fullName>
    </submittedName>
</protein>
<reference evidence="1 2" key="1">
    <citation type="submission" date="2019-03" db="EMBL/GenBank/DDBJ databases">
        <title>Cohnella endophytica sp. nov., a novel endophytic bacterium isolated from bark of Sonneratia apetala.</title>
        <authorList>
            <person name="Tuo L."/>
        </authorList>
    </citation>
    <scope>NUCLEOTIDE SEQUENCE [LARGE SCALE GENOMIC DNA]</scope>
    <source>
        <strain evidence="1 2">CCTCC AB 208254</strain>
    </source>
</reference>
<keyword evidence="2" id="KW-1185">Reference proteome</keyword>
<comment type="caution">
    <text evidence="1">The sequence shown here is derived from an EMBL/GenBank/DDBJ whole genome shotgun (WGS) entry which is preliminary data.</text>
</comment>
<gene>
    <name evidence="1" type="ORF">E2980_16510</name>
</gene>
<sequence>MGSKLKTIKKRIENLRHEMVLTYVQNGADMSDPQVLHVSQLLDEQLNRYEQCARYQMSGKSVKINTVPLFTYKRNA</sequence>
<dbReference type="Gene3D" id="4.10.280.10">
    <property type="entry name" value="Helix-loop-helix DNA-binding domain"/>
    <property type="match status" value="1"/>
</dbReference>
<organism evidence="1 2">
    <name type="scientific">Cohnella luojiensis</name>
    <dbReference type="NCBI Taxonomy" id="652876"/>
    <lineage>
        <taxon>Bacteria</taxon>
        <taxon>Bacillati</taxon>
        <taxon>Bacillota</taxon>
        <taxon>Bacilli</taxon>
        <taxon>Bacillales</taxon>
        <taxon>Paenibacillaceae</taxon>
        <taxon>Cohnella</taxon>
    </lineage>
</organism>